<dbReference type="PANTHER" id="PTHR38537">
    <property type="entry name" value="JITTERBUG, ISOFORM N"/>
    <property type="match status" value="1"/>
</dbReference>
<name>A0A448WY34_9PLAT</name>
<keyword evidence="5" id="KW-1185">Reference proteome</keyword>
<dbReference type="Gene3D" id="2.60.40.10">
    <property type="entry name" value="Immunoglobulins"/>
    <property type="match status" value="2"/>
</dbReference>
<evidence type="ECO:0000256" key="1">
    <source>
        <dbReference type="ARBA" id="ARBA00022737"/>
    </source>
</evidence>
<feature type="transmembrane region" description="Helical" evidence="3">
    <location>
        <begin position="144"/>
        <end position="162"/>
    </location>
</feature>
<evidence type="ECO:0000313" key="5">
    <source>
        <dbReference type="Proteomes" id="UP000784294"/>
    </source>
</evidence>
<dbReference type="InterPro" id="IPR013783">
    <property type="entry name" value="Ig-like_fold"/>
</dbReference>
<gene>
    <name evidence="4" type="ORF">PXEA_LOCUS16649</name>
</gene>
<dbReference type="InterPro" id="IPR017868">
    <property type="entry name" value="Filamin/ABP280_repeat-like"/>
</dbReference>
<dbReference type="EMBL" id="CAAALY010060645">
    <property type="protein sequence ID" value="VEL23209.1"/>
    <property type="molecule type" value="Genomic_DNA"/>
</dbReference>
<organism evidence="4 5">
    <name type="scientific">Protopolystoma xenopodis</name>
    <dbReference type="NCBI Taxonomy" id="117903"/>
    <lineage>
        <taxon>Eukaryota</taxon>
        <taxon>Metazoa</taxon>
        <taxon>Spiralia</taxon>
        <taxon>Lophotrochozoa</taxon>
        <taxon>Platyhelminthes</taxon>
        <taxon>Monogenea</taxon>
        <taxon>Polyopisthocotylea</taxon>
        <taxon>Polystomatidea</taxon>
        <taxon>Polystomatidae</taxon>
        <taxon>Protopolystoma</taxon>
    </lineage>
</organism>
<evidence type="ECO:0000256" key="2">
    <source>
        <dbReference type="PROSITE-ProRule" id="PRU00087"/>
    </source>
</evidence>
<dbReference type="GO" id="GO:0030036">
    <property type="term" value="P:actin cytoskeleton organization"/>
    <property type="evidence" value="ECO:0007669"/>
    <property type="project" value="InterPro"/>
</dbReference>
<accession>A0A448WY34</accession>
<dbReference type="InterPro" id="IPR014756">
    <property type="entry name" value="Ig_E-set"/>
</dbReference>
<dbReference type="OrthoDB" id="5334309at2759"/>
<dbReference type="AlphaFoldDB" id="A0A448WY34"/>
<keyword evidence="1" id="KW-0677">Repeat</keyword>
<protein>
    <submittedName>
        <fullName evidence="4">Uncharacterized protein</fullName>
    </submittedName>
</protein>
<reference evidence="4" key="1">
    <citation type="submission" date="2018-11" db="EMBL/GenBank/DDBJ databases">
        <authorList>
            <consortium name="Pathogen Informatics"/>
        </authorList>
    </citation>
    <scope>NUCLEOTIDE SEQUENCE</scope>
</reference>
<dbReference type="SUPFAM" id="SSF81296">
    <property type="entry name" value="E set domains"/>
    <property type="match status" value="2"/>
</dbReference>
<feature type="repeat" description="Filamin" evidence="2">
    <location>
        <begin position="85"/>
        <end position="128"/>
    </location>
</feature>
<keyword evidence="3" id="KW-1133">Transmembrane helix</keyword>
<dbReference type="InterPro" id="IPR044801">
    <property type="entry name" value="Filamin"/>
</dbReference>
<comment type="caution">
    <text evidence="4">The sequence shown here is derived from an EMBL/GenBank/DDBJ whole genome shotgun (WGS) entry which is preliminary data.</text>
</comment>
<proteinExistence type="predicted"/>
<sequence length="163" mass="17749">MPAVVIRPSGLQQLVPIEDNGDETITVHYQPEERGMHELHVSAITGPHSAASGIQVSAVFASSPAESGGSRNLVQLPGSPYRFFVDKSCPGRVSAFGPGLSHGQTGRPAEFTIVTKEAGAGNISILMKHYSDLLPAHFKLIQCLLRYFLCYSIPISFYVYIWF</sequence>
<keyword evidence="3" id="KW-0472">Membrane</keyword>
<keyword evidence="3" id="KW-0812">Transmembrane</keyword>
<evidence type="ECO:0000313" key="4">
    <source>
        <dbReference type="EMBL" id="VEL23209.1"/>
    </source>
</evidence>
<dbReference type="PANTHER" id="PTHR38537:SF8">
    <property type="entry name" value="FILAMIN-A"/>
    <property type="match status" value="1"/>
</dbReference>
<dbReference type="Proteomes" id="UP000784294">
    <property type="component" value="Unassembled WGS sequence"/>
</dbReference>
<feature type="repeat" description="Filamin" evidence="2">
    <location>
        <begin position="1"/>
        <end position="58"/>
    </location>
</feature>
<dbReference type="PROSITE" id="PS50194">
    <property type="entry name" value="FILAMIN_REPEAT"/>
    <property type="match status" value="2"/>
</dbReference>
<dbReference type="GO" id="GO:0051015">
    <property type="term" value="F:actin filament binding"/>
    <property type="evidence" value="ECO:0007669"/>
    <property type="project" value="InterPro"/>
</dbReference>
<evidence type="ECO:0000256" key="3">
    <source>
        <dbReference type="SAM" id="Phobius"/>
    </source>
</evidence>